<dbReference type="GO" id="GO:0007165">
    <property type="term" value="P:signal transduction"/>
    <property type="evidence" value="ECO:0007669"/>
    <property type="project" value="TreeGrafter"/>
</dbReference>
<dbReference type="InterPro" id="IPR041489">
    <property type="entry name" value="PDZ_6"/>
</dbReference>
<dbReference type="GO" id="GO:0004175">
    <property type="term" value="F:endopeptidase activity"/>
    <property type="evidence" value="ECO:0007669"/>
    <property type="project" value="TreeGrafter"/>
</dbReference>
<evidence type="ECO:0000256" key="5">
    <source>
        <dbReference type="SAM" id="MobiDB-lite"/>
    </source>
</evidence>
<evidence type="ECO:0000256" key="3">
    <source>
        <dbReference type="ARBA" id="ARBA00022801"/>
    </source>
</evidence>
<dbReference type="SUPFAM" id="SSF50156">
    <property type="entry name" value="PDZ domain-like"/>
    <property type="match status" value="1"/>
</dbReference>
<comment type="similarity">
    <text evidence="1">Belongs to the peptidase S41A family.</text>
</comment>
<evidence type="ECO:0000259" key="6">
    <source>
        <dbReference type="PROSITE" id="PS50106"/>
    </source>
</evidence>
<evidence type="ECO:0000313" key="7">
    <source>
        <dbReference type="EMBL" id="QNI32677.1"/>
    </source>
</evidence>
<dbReference type="CDD" id="cd07560">
    <property type="entry name" value="Peptidase_S41_CPP"/>
    <property type="match status" value="1"/>
</dbReference>
<dbReference type="RefSeq" id="WP_186743631.1">
    <property type="nucleotide sequence ID" value="NZ_CP060394.1"/>
</dbReference>
<keyword evidence="3" id="KW-0378">Hydrolase</keyword>
<evidence type="ECO:0000256" key="1">
    <source>
        <dbReference type="ARBA" id="ARBA00009179"/>
    </source>
</evidence>
<sequence length="409" mass="43868">MSKGFKRAILAISVLLVIVVFLGGFGLSGVRAGTQNDGAYRQVGVYEEVLHKIQSDYVVEPSIANVTNGALHGLLESLDSDSSYLTPVEYTAYKAHANEGTAQVGLNISKRFGYATVVSVMPGSPAEREQIQDGDIVESIAGQSTREMSLAMIRLMLEGKPGSDVTFSLVRPNRGKSEPDKITLTRSAIIAPTMGEQQYENSSILYLKPIVLTKARVDDIEAHLRSMQKNGNKKVLLDLRDVAEGDENQAVRLANAFLQTGTIASLEGQKVPKQIFTAEPGKFITSAPLAVLVNHGTSGPGELVAAAILDNKRGDVVGDRTFGEGTVQKTIEMPDGSALILSVAKYESPSGKKIQDEAVTPNVVVAPNIDQYLAAEEGPDNNQQTAQKPESHPDDQLNKALDLLKQKSA</sequence>
<dbReference type="AlphaFoldDB" id="A0A7G8BJF7"/>
<accession>A0A7G8BJF7</accession>
<dbReference type="InterPro" id="IPR004447">
    <property type="entry name" value="Peptidase_S41A"/>
</dbReference>
<dbReference type="PANTHER" id="PTHR32060:SF22">
    <property type="entry name" value="CARBOXYL-TERMINAL-PROCESSING PEPTIDASE 3, CHLOROPLASTIC"/>
    <property type="match status" value="1"/>
</dbReference>
<dbReference type="PANTHER" id="PTHR32060">
    <property type="entry name" value="TAIL-SPECIFIC PROTEASE"/>
    <property type="match status" value="1"/>
</dbReference>
<dbReference type="SMART" id="SM00245">
    <property type="entry name" value="TSPc"/>
    <property type="match status" value="1"/>
</dbReference>
<feature type="domain" description="PDZ" evidence="6">
    <location>
        <begin position="89"/>
        <end position="158"/>
    </location>
</feature>
<dbReference type="InterPro" id="IPR001478">
    <property type="entry name" value="PDZ"/>
</dbReference>
<keyword evidence="4" id="KW-0720">Serine protease</keyword>
<dbReference type="PROSITE" id="PS50106">
    <property type="entry name" value="PDZ"/>
    <property type="match status" value="1"/>
</dbReference>
<dbReference type="Pfam" id="PF03572">
    <property type="entry name" value="Peptidase_S41"/>
    <property type="match status" value="1"/>
</dbReference>
<dbReference type="Gene3D" id="2.30.42.10">
    <property type="match status" value="1"/>
</dbReference>
<dbReference type="InterPro" id="IPR005151">
    <property type="entry name" value="Tail-specific_protease"/>
</dbReference>
<dbReference type="Pfam" id="PF17820">
    <property type="entry name" value="PDZ_6"/>
    <property type="match status" value="1"/>
</dbReference>
<dbReference type="GO" id="GO:0008236">
    <property type="term" value="F:serine-type peptidase activity"/>
    <property type="evidence" value="ECO:0007669"/>
    <property type="project" value="UniProtKB-KW"/>
</dbReference>
<dbReference type="GO" id="GO:0030288">
    <property type="term" value="C:outer membrane-bounded periplasmic space"/>
    <property type="evidence" value="ECO:0007669"/>
    <property type="project" value="TreeGrafter"/>
</dbReference>
<protein>
    <submittedName>
        <fullName evidence="7">PDZ domain-containing protein</fullName>
    </submittedName>
</protein>
<reference evidence="7 8" key="1">
    <citation type="submission" date="2020-08" db="EMBL/GenBank/DDBJ databases">
        <title>Edaphobacter telluris sp. nov. and Acidobacterium dinghuensis sp. nov., two acidobacteria isolated from forest soil.</title>
        <authorList>
            <person name="Fu J."/>
            <person name="Qiu L."/>
        </authorList>
    </citation>
    <scope>NUCLEOTIDE SEQUENCE [LARGE SCALE GENOMIC DNA]</scope>
    <source>
        <strain evidence="7">4Y35</strain>
    </source>
</reference>
<dbReference type="KEGG" id="adin:H7849_01280"/>
<proteinExistence type="inferred from homology"/>
<dbReference type="InterPro" id="IPR029045">
    <property type="entry name" value="ClpP/crotonase-like_dom_sf"/>
</dbReference>
<evidence type="ECO:0000256" key="4">
    <source>
        <dbReference type="ARBA" id="ARBA00022825"/>
    </source>
</evidence>
<keyword evidence="8" id="KW-1185">Reference proteome</keyword>
<dbReference type="SUPFAM" id="SSF52096">
    <property type="entry name" value="ClpP/crotonase"/>
    <property type="match status" value="1"/>
</dbReference>
<dbReference type="EMBL" id="CP060394">
    <property type="protein sequence ID" value="QNI32677.1"/>
    <property type="molecule type" value="Genomic_DNA"/>
</dbReference>
<keyword evidence="2" id="KW-0645">Protease</keyword>
<dbReference type="InterPro" id="IPR036034">
    <property type="entry name" value="PDZ_sf"/>
</dbReference>
<dbReference type="SMART" id="SM00228">
    <property type="entry name" value="PDZ"/>
    <property type="match status" value="1"/>
</dbReference>
<dbReference type="Gene3D" id="3.30.750.44">
    <property type="match status" value="1"/>
</dbReference>
<gene>
    <name evidence="7" type="ORF">H7849_01280</name>
</gene>
<dbReference type="Gene3D" id="3.90.226.10">
    <property type="entry name" value="2-enoyl-CoA Hydratase, Chain A, domain 1"/>
    <property type="match status" value="1"/>
</dbReference>
<dbReference type="Proteomes" id="UP000515312">
    <property type="component" value="Chromosome"/>
</dbReference>
<organism evidence="7 8">
    <name type="scientific">Alloacidobacterium dinghuense</name>
    <dbReference type="NCBI Taxonomy" id="2763107"/>
    <lineage>
        <taxon>Bacteria</taxon>
        <taxon>Pseudomonadati</taxon>
        <taxon>Acidobacteriota</taxon>
        <taxon>Terriglobia</taxon>
        <taxon>Terriglobales</taxon>
        <taxon>Acidobacteriaceae</taxon>
        <taxon>Alloacidobacterium</taxon>
    </lineage>
</organism>
<feature type="region of interest" description="Disordered" evidence="5">
    <location>
        <begin position="374"/>
        <end position="395"/>
    </location>
</feature>
<evidence type="ECO:0000313" key="8">
    <source>
        <dbReference type="Proteomes" id="UP000515312"/>
    </source>
</evidence>
<dbReference type="GO" id="GO:0006508">
    <property type="term" value="P:proteolysis"/>
    <property type="evidence" value="ECO:0007669"/>
    <property type="project" value="UniProtKB-KW"/>
</dbReference>
<evidence type="ECO:0000256" key="2">
    <source>
        <dbReference type="ARBA" id="ARBA00022670"/>
    </source>
</evidence>
<name>A0A7G8BJF7_9BACT</name>